<dbReference type="InterPro" id="IPR057429">
    <property type="entry name" value="WH_eIF2D"/>
</dbReference>
<organism evidence="5 6">
    <name type="scientific">Yarrowia lipolytica</name>
    <name type="common">Candida lipolytica</name>
    <dbReference type="NCBI Taxonomy" id="4952"/>
    <lineage>
        <taxon>Eukaryota</taxon>
        <taxon>Fungi</taxon>
        <taxon>Dikarya</taxon>
        <taxon>Ascomycota</taxon>
        <taxon>Saccharomycotina</taxon>
        <taxon>Dipodascomycetes</taxon>
        <taxon>Dipodascales</taxon>
        <taxon>Dipodascales incertae sedis</taxon>
        <taxon>Yarrowia</taxon>
    </lineage>
</organism>
<dbReference type="VEuPathDB" id="FungiDB:YALI0_D12727g"/>
<dbReference type="SUPFAM" id="SSF55159">
    <property type="entry name" value="eIF1-like"/>
    <property type="match status" value="1"/>
</dbReference>
<feature type="compositionally biased region" description="Polar residues" evidence="2">
    <location>
        <begin position="213"/>
        <end position="225"/>
    </location>
</feature>
<dbReference type="CDD" id="cd11608">
    <property type="entry name" value="eIF2D_C"/>
    <property type="match status" value="1"/>
</dbReference>
<proteinExistence type="inferred from homology"/>
<evidence type="ECO:0000313" key="6">
    <source>
        <dbReference type="Proteomes" id="UP000182444"/>
    </source>
</evidence>
<dbReference type="PROSITE" id="PS50890">
    <property type="entry name" value="PUA"/>
    <property type="match status" value="1"/>
</dbReference>
<dbReference type="GeneID" id="2911258"/>
<dbReference type="InterPro" id="IPR048248">
    <property type="entry name" value="PUA_eIF2d-like"/>
</dbReference>
<accession>A0A1D8NEC2</accession>
<evidence type="ECO:0000256" key="1">
    <source>
        <dbReference type="ARBA" id="ARBA00010359"/>
    </source>
</evidence>
<dbReference type="PROSITE" id="PS50296">
    <property type="entry name" value="SUI1"/>
    <property type="match status" value="1"/>
</dbReference>
<evidence type="ECO:0000313" key="5">
    <source>
        <dbReference type="EMBL" id="AOW03985.1"/>
    </source>
</evidence>
<dbReference type="EMBL" id="CP017556">
    <property type="protein sequence ID" value="AOW03985.1"/>
    <property type="molecule type" value="Genomic_DNA"/>
</dbReference>
<dbReference type="Pfam" id="PF25304">
    <property type="entry name" value="WHD_eIF2D"/>
    <property type="match status" value="1"/>
</dbReference>
<name>A0A1D8NEC2_YARLL</name>
<dbReference type="VEuPathDB" id="FungiDB:YALI1_D15902g"/>
<feature type="domain" description="SUI1" evidence="3">
    <location>
        <begin position="531"/>
        <end position="604"/>
    </location>
</feature>
<dbReference type="InterPro" id="IPR001950">
    <property type="entry name" value="SUI1"/>
</dbReference>
<dbReference type="InterPro" id="IPR041366">
    <property type="entry name" value="Pre-PUA"/>
</dbReference>
<dbReference type="RefSeq" id="XP_502758.3">
    <property type="nucleotide sequence ID" value="XM_502758.3"/>
</dbReference>
<dbReference type="FunFam" id="3.30.780.10:FF:000008">
    <property type="entry name" value="eukaryotic translation initiation factor 2D"/>
    <property type="match status" value="1"/>
</dbReference>
<dbReference type="InterPro" id="IPR039757">
    <property type="entry name" value="EIF2D"/>
</dbReference>
<dbReference type="Pfam" id="PF01253">
    <property type="entry name" value="SUI1"/>
    <property type="match status" value="1"/>
</dbReference>
<feature type="region of interest" description="Disordered" evidence="2">
    <location>
        <begin position="208"/>
        <end position="295"/>
    </location>
</feature>
<dbReference type="PROSITE" id="PS51925">
    <property type="entry name" value="SWIB_MDM2"/>
    <property type="match status" value="1"/>
</dbReference>
<dbReference type="InterPro" id="IPR039759">
    <property type="entry name" value="eIF2D_SUI1"/>
</dbReference>
<dbReference type="SUPFAM" id="SSF88697">
    <property type="entry name" value="PUA domain-like"/>
    <property type="match status" value="1"/>
</dbReference>
<dbReference type="Pfam" id="PF17832">
    <property type="entry name" value="Pre-PUA"/>
    <property type="match status" value="1"/>
</dbReference>
<dbReference type="SUPFAM" id="SSF47592">
    <property type="entry name" value="SWIB/MDM2 domain"/>
    <property type="match status" value="1"/>
</dbReference>
<evidence type="ECO:0000256" key="2">
    <source>
        <dbReference type="SAM" id="MobiDB-lite"/>
    </source>
</evidence>
<dbReference type="Gene3D" id="3.10.400.20">
    <property type="match status" value="1"/>
</dbReference>
<dbReference type="Proteomes" id="UP000182444">
    <property type="component" value="Chromosome 1D"/>
</dbReference>
<reference evidence="5 6" key="1">
    <citation type="journal article" date="2016" name="PLoS ONE">
        <title>Sequence Assembly of Yarrowia lipolytica Strain W29/CLIB89 Shows Transposable Element Diversity.</title>
        <authorList>
            <person name="Magnan C."/>
            <person name="Yu J."/>
            <person name="Chang I."/>
            <person name="Jahn E."/>
            <person name="Kanomata Y."/>
            <person name="Wu J."/>
            <person name="Zeller M."/>
            <person name="Oakes M."/>
            <person name="Baldi P."/>
            <person name="Sandmeyer S."/>
        </authorList>
    </citation>
    <scope>NUCLEOTIDE SEQUENCE [LARGE SCALE GENOMIC DNA]</scope>
    <source>
        <strain evidence="6">CLIB89(W29)</strain>
    </source>
</reference>
<dbReference type="PANTHER" id="PTHR12217:SF4">
    <property type="entry name" value="EUKARYOTIC TRANSLATION INITIATION FACTOR 2D"/>
    <property type="match status" value="1"/>
</dbReference>
<dbReference type="GO" id="GO:0003743">
    <property type="term" value="F:translation initiation factor activity"/>
    <property type="evidence" value="ECO:0007669"/>
    <property type="project" value="InterPro"/>
</dbReference>
<protein>
    <recommendedName>
        <fullName evidence="7">Eukaryotic translation initiation factor 2D</fullName>
    </recommendedName>
</protein>
<feature type="domain" description="DM2" evidence="4">
    <location>
        <begin position="423"/>
        <end position="507"/>
    </location>
</feature>
<dbReference type="InterPro" id="IPR036885">
    <property type="entry name" value="SWIB_MDM2_dom_sf"/>
</dbReference>
<evidence type="ECO:0008006" key="7">
    <source>
        <dbReference type="Google" id="ProtNLM"/>
    </source>
</evidence>
<feature type="compositionally biased region" description="Basic and acidic residues" evidence="2">
    <location>
        <begin position="232"/>
        <end position="251"/>
    </location>
</feature>
<comment type="similarity">
    <text evidence="1">Belongs to the eIF2D family.</text>
</comment>
<dbReference type="eggNOG" id="KOG2522">
    <property type="taxonomic scope" value="Eukaryota"/>
</dbReference>
<dbReference type="InterPro" id="IPR036877">
    <property type="entry name" value="SUI1_dom_sf"/>
</dbReference>
<dbReference type="GO" id="GO:0001731">
    <property type="term" value="P:formation of translation preinitiation complex"/>
    <property type="evidence" value="ECO:0007669"/>
    <property type="project" value="InterPro"/>
</dbReference>
<evidence type="ECO:0000259" key="4">
    <source>
        <dbReference type="PROSITE" id="PS51925"/>
    </source>
</evidence>
<dbReference type="PANTHER" id="PTHR12217">
    <property type="entry name" value="EUKARYOTIC TRANSLATION INITIATION FACTOR 2D"/>
    <property type="match status" value="1"/>
</dbReference>
<dbReference type="CDD" id="cd21156">
    <property type="entry name" value="PUA_eIF2d-like"/>
    <property type="match status" value="1"/>
</dbReference>
<sequence length="622" mass="68764">MFQKKPTINPPNSVKSSQRSKLLQDLCVAHNLDYARLSTAGKENLLPKNVRTCKFQAHTGEKGIMYIDLDGAPLWFTIRSAKDKTDLMIPTVFTLWKAPYLLPRIATWKPVLAKLMGGADLMLPGTVPPFPQDARKGALVAVVDAENPTVPLGVGQCILPLFEIEVVRGRTGKAVLMDTVVEDEIFHLGKHEVQIPTDLTEQMEIPYEEETTEGQPASEGTTEPPESTGAVKHPEITVKVEEEDLNDRFSREATPGPEEINQISEQMEETKLEGTTSAETPVAESPAESSEPALTTEDIDHAFKRALMQSLYKISKAPIDLPIPSSTFMSEYVLNNLPIYHPNVNIKKTSWKKASKFLKTMEKEKLMKVKEKGGDVSIISLAGSDNEAIARFEPFKVAKKRADKKTDSADNNSSSGTTLTVTQFWKPKSAAGDFFKAMGQPMSAYYQGSELTKLLQEYIAKEKIADPKKPKNVVIDYTLRASLGGVGQQTSVPRANLTQMLQMNCQPFHTVSKDGEEPTSVPLQKGLPPNITVTQEKRNRNKMATVITGLEHFRIDMYSLADDLKIACAGSATITPIKEGSPEMEVMVQGPQYDNVTNLLVKRGVKPQWIQKKDGKGKPKKK</sequence>
<dbReference type="InterPro" id="IPR015947">
    <property type="entry name" value="PUA-like_sf"/>
</dbReference>
<dbReference type="AlphaFoldDB" id="A0A1D8NEC2"/>
<gene>
    <name evidence="5" type="ORF">YALI1_D15902g</name>
</gene>
<dbReference type="InterPro" id="IPR003121">
    <property type="entry name" value="SWIB_MDM2_domain"/>
</dbReference>
<dbReference type="KEGG" id="yli:2911258"/>
<dbReference type="Pfam" id="PF26292">
    <property type="entry name" value="PUA_elF2D"/>
    <property type="match status" value="1"/>
</dbReference>
<dbReference type="OMA" id="MFLKPYR"/>
<evidence type="ECO:0000259" key="3">
    <source>
        <dbReference type="PROSITE" id="PS50296"/>
    </source>
</evidence>
<dbReference type="Gene3D" id="3.30.780.10">
    <property type="entry name" value="SUI1-like domain"/>
    <property type="match status" value="1"/>
</dbReference>